<proteinExistence type="predicted"/>
<evidence type="ECO:0000313" key="1">
    <source>
        <dbReference type="EMBL" id="EAY02864.1"/>
    </source>
</evidence>
<protein>
    <recommendedName>
        <fullName evidence="3">HEAT repeat family protein</fullName>
    </recommendedName>
</protein>
<keyword evidence="2" id="KW-1185">Reference proteome</keyword>
<dbReference type="InterPro" id="IPR011989">
    <property type="entry name" value="ARM-like"/>
</dbReference>
<dbReference type="AlphaFoldDB" id="A2EWU9"/>
<dbReference type="Gene3D" id="1.25.10.10">
    <property type="entry name" value="Leucine-rich Repeat Variant"/>
    <property type="match status" value="1"/>
</dbReference>
<reference evidence="1" key="1">
    <citation type="submission" date="2006-10" db="EMBL/GenBank/DDBJ databases">
        <authorList>
            <person name="Amadeo P."/>
            <person name="Zhao Q."/>
            <person name="Wortman J."/>
            <person name="Fraser-Liggett C."/>
            <person name="Carlton J."/>
        </authorList>
    </citation>
    <scope>NUCLEOTIDE SEQUENCE</scope>
    <source>
        <strain evidence="1">G3</strain>
    </source>
</reference>
<dbReference type="VEuPathDB" id="TrichDB:TVAGG3_0787550"/>
<evidence type="ECO:0008006" key="3">
    <source>
        <dbReference type="Google" id="ProtNLM"/>
    </source>
</evidence>
<dbReference type="EMBL" id="DS113522">
    <property type="protein sequence ID" value="EAY02864.1"/>
    <property type="molecule type" value="Genomic_DNA"/>
</dbReference>
<accession>A2EWU9</accession>
<dbReference type="KEGG" id="tva:4760704"/>
<name>A2EWU9_TRIV3</name>
<reference evidence="1" key="2">
    <citation type="journal article" date="2007" name="Science">
        <title>Draft genome sequence of the sexually transmitted pathogen Trichomonas vaginalis.</title>
        <authorList>
            <person name="Carlton J.M."/>
            <person name="Hirt R.P."/>
            <person name="Silva J.C."/>
            <person name="Delcher A.L."/>
            <person name="Schatz M."/>
            <person name="Zhao Q."/>
            <person name="Wortman J.R."/>
            <person name="Bidwell S.L."/>
            <person name="Alsmark U.C.M."/>
            <person name="Besteiro S."/>
            <person name="Sicheritz-Ponten T."/>
            <person name="Noel C.J."/>
            <person name="Dacks J.B."/>
            <person name="Foster P.G."/>
            <person name="Simillion C."/>
            <person name="Van de Peer Y."/>
            <person name="Miranda-Saavedra D."/>
            <person name="Barton G.J."/>
            <person name="Westrop G.D."/>
            <person name="Mueller S."/>
            <person name="Dessi D."/>
            <person name="Fiori P.L."/>
            <person name="Ren Q."/>
            <person name="Paulsen I."/>
            <person name="Zhang H."/>
            <person name="Bastida-Corcuera F.D."/>
            <person name="Simoes-Barbosa A."/>
            <person name="Brown M.T."/>
            <person name="Hayes R.D."/>
            <person name="Mukherjee M."/>
            <person name="Okumura C.Y."/>
            <person name="Schneider R."/>
            <person name="Smith A.J."/>
            <person name="Vanacova S."/>
            <person name="Villalvazo M."/>
            <person name="Haas B.J."/>
            <person name="Pertea M."/>
            <person name="Feldblyum T.V."/>
            <person name="Utterback T.R."/>
            <person name="Shu C.L."/>
            <person name="Osoegawa K."/>
            <person name="de Jong P.J."/>
            <person name="Hrdy I."/>
            <person name="Horvathova L."/>
            <person name="Zubacova Z."/>
            <person name="Dolezal P."/>
            <person name="Malik S.B."/>
            <person name="Logsdon J.M. Jr."/>
            <person name="Henze K."/>
            <person name="Gupta A."/>
            <person name="Wang C.C."/>
            <person name="Dunne R.L."/>
            <person name="Upcroft J.A."/>
            <person name="Upcroft P."/>
            <person name="White O."/>
            <person name="Salzberg S.L."/>
            <person name="Tang P."/>
            <person name="Chiu C.-H."/>
            <person name="Lee Y.-S."/>
            <person name="Embley T.M."/>
            <person name="Coombs G.H."/>
            <person name="Mottram J.C."/>
            <person name="Tachezy J."/>
            <person name="Fraser-Liggett C.M."/>
            <person name="Johnson P.J."/>
        </authorList>
    </citation>
    <scope>NUCLEOTIDE SEQUENCE [LARGE SCALE GENOMIC DNA]</scope>
    <source>
        <strain evidence="1">G3</strain>
    </source>
</reference>
<dbReference type="SUPFAM" id="SSF48371">
    <property type="entry name" value="ARM repeat"/>
    <property type="match status" value="1"/>
</dbReference>
<dbReference type="InParanoid" id="A2EWU9"/>
<dbReference type="InterPro" id="IPR016024">
    <property type="entry name" value="ARM-type_fold"/>
</dbReference>
<dbReference type="SMR" id="A2EWU9"/>
<gene>
    <name evidence="1" type="ORF">TVAG_174060</name>
</gene>
<organism evidence="1 2">
    <name type="scientific">Trichomonas vaginalis (strain ATCC PRA-98 / G3)</name>
    <dbReference type="NCBI Taxonomy" id="412133"/>
    <lineage>
        <taxon>Eukaryota</taxon>
        <taxon>Metamonada</taxon>
        <taxon>Parabasalia</taxon>
        <taxon>Trichomonadida</taxon>
        <taxon>Trichomonadidae</taxon>
        <taxon>Trichomonas</taxon>
    </lineage>
</organism>
<dbReference type="VEuPathDB" id="TrichDB:TVAG_174060"/>
<sequence>MIDSSCLSSPSLRLCNLTDPEFVCRQCSPFSSQAISNEDFDIQFVEETIVPEIKNAIKQDKKSKFETLPTLFRLIIDNFPQDGSNIVKNEIFPAIQSTIKFGGARKTSDLTKLAVEIASVIPRYYRDDIISDLVMRYYLDEDPSTRNLAVHLISIVRDFWRVQPILEILSKDKSNLVRASVLMILPNCMCDEDTVRTIISQAVSDSNPGIQQIAASIIGKVAPWMIDEFKGLLESVTTVRYAFPSLPEVISQNSFAQIIDSFFEATKIDKNDAAVALLEAVQVADINTEEALYIRAASELITFTPFAWRLHAFSLNFTNKNDFVELLDPSNIKDWRTRYALLKQCEEFVPELGSQLVRLAEIYSEDETAVIRKESASLWALLVQSDSSLDSDMIERLMRGPWQKRIVLCKVIKQFGTSRFARVAEKLKKDDVTMVRDCITDF</sequence>
<evidence type="ECO:0000313" key="2">
    <source>
        <dbReference type="Proteomes" id="UP000001542"/>
    </source>
</evidence>
<dbReference type="Proteomes" id="UP000001542">
    <property type="component" value="Unassembled WGS sequence"/>
</dbReference>